<keyword evidence="3" id="KW-1185">Reference proteome</keyword>
<dbReference type="Gene3D" id="3.30.160.250">
    <property type="match status" value="1"/>
</dbReference>
<proteinExistence type="predicted"/>
<evidence type="ECO:0000313" key="2">
    <source>
        <dbReference type="EMBL" id="NCJ05278.1"/>
    </source>
</evidence>
<dbReference type="SUPFAM" id="SSF143100">
    <property type="entry name" value="TTHA1013/TTHA0281-like"/>
    <property type="match status" value="1"/>
</dbReference>
<dbReference type="PANTHER" id="PTHR34504">
    <property type="entry name" value="ANTITOXIN HICB"/>
    <property type="match status" value="1"/>
</dbReference>
<dbReference type="CDD" id="cd22231">
    <property type="entry name" value="RHH_NikR_HicB-like"/>
    <property type="match status" value="1"/>
</dbReference>
<sequence length="142" mass="15478">MFFPAALHKDPDTSYGVTIPDLPGCFSWGDTIDEAIANAAEAIECHVEALLIDGEDVPLPRTVEQYRMLPDYETATWVLVPVDLSKVSGISKRVNISLPERILGQIDAFAERQGETRSGLLVAAALEYIGSRSSGADERNDE</sequence>
<dbReference type="InterPro" id="IPR035069">
    <property type="entry name" value="TTHA1013/TTHA0281-like"/>
</dbReference>
<feature type="domain" description="HicB-like antitoxin of toxin-antitoxin system" evidence="1">
    <location>
        <begin position="3"/>
        <end position="125"/>
    </location>
</feature>
<dbReference type="GO" id="GO:0006355">
    <property type="term" value="P:regulation of DNA-templated transcription"/>
    <property type="evidence" value="ECO:0007669"/>
    <property type="project" value="InterPro"/>
</dbReference>
<dbReference type="EMBL" id="WVIC01000002">
    <property type="protein sequence ID" value="NCJ05278.1"/>
    <property type="molecule type" value="Genomic_DNA"/>
</dbReference>
<dbReference type="Proteomes" id="UP000607397">
    <property type="component" value="Unassembled WGS sequence"/>
</dbReference>
<dbReference type="PANTHER" id="PTHR34504:SF2">
    <property type="entry name" value="UPF0150 PROTEIN SSL0259"/>
    <property type="match status" value="1"/>
</dbReference>
<accession>A0A8K1ZW95</accession>
<protein>
    <recommendedName>
        <fullName evidence="1">HicB-like antitoxin of toxin-antitoxin system domain-containing protein</fullName>
    </recommendedName>
</protein>
<comment type="caution">
    <text evidence="2">The sequence shown here is derived from an EMBL/GenBank/DDBJ whole genome shotgun (WGS) entry which is preliminary data.</text>
</comment>
<gene>
    <name evidence="2" type="ORF">GS597_01845</name>
</gene>
<name>A0A8K1ZW95_9CYAN</name>
<dbReference type="InterPro" id="IPR051404">
    <property type="entry name" value="TA_system_antitoxin"/>
</dbReference>
<dbReference type="RefSeq" id="WP_161823750.1">
    <property type="nucleotide sequence ID" value="NZ_WVIC01000002.1"/>
</dbReference>
<dbReference type="InterPro" id="IPR010985">
    <property type="entry name" value="Ribbon_hlx_hlx"/>
</dbReference>
<reference evidence="2" key="1">
    <citation type="submission" date="2019-12" db="EMBL/GenBank/DDBJ databases">
        <title>High-Quality draft genome sequences of three cyanobacteria isolated from the limestone walls of the Old Cathedral of Coimbra.</title>
        <authorList>
            <person name="Tiago I."/>
            <person name="Soares F."/>
            <person name="Portugal A."/>
        </authorList>
    </citation>
    <scope>NUCLEOTIDE SEQUENCE [LARGE SCALE GENOMIC DNA]</scope>
    <source>
        <strain evidence="2">C</strain>
    </source>
</reference>
<evidence type="ECO:0000259" key="1">
    <source>
        <dbReference type="Pfam" id="PF15919"/>
    </source>
</evidence>
<dbReference type="SUPFAM" id="SSF47598">
    <property type="entry name" value="Ribbon-helix-helix"/>
    <property type="match status" value="1"/>
</dbReference>
<dbReference type="Pfam" id="PF15919">
    <property type="entry name" value="HicB_lk_antitox"/>
    <property type="match status" value="1"/>
</dbReference>
<organism evidence="2 3">
    <name type="scientific">Petrachloros mirabilis ULC683</name>
    <dbReference type="NCBI Taxonomy" id="2781853"/>
    <lineage>
        <taxon>Bacteria</taxon>
        <taxon>Bacillati</taxon>
        <taxon>Cyanobacteriota</taxon>
        <taxon>Cyanophyceae</taxon>
        <taxon>Synechococcales</taxon>
        <taxon>Petrachlorosaceae</taxon>
        <taxon>Petrachloros</taxon>
        <taxon>Petrachloros mirabilis</taxon>
    </lineage>
</organism>
<dbReference type="InterPro" id="IPR031807">
    <property type="entry name" value="HicB-like"/>
</dbReference>
<evidence type="ECO:0000313" key="3">
    <source>
        <dbReference type="Proteomes" id="UP000607397"/>
    </source>
</evidence>
<dbReference type="AlphaFoldDB" id="A0A8K1ZW95"/>